<dbReference type="Proteomes" id="UP000177803">
    <property type="component" value="Unassembled WGS sequence"/>
</dbReference>
<comment type="caution">
    <text evidence="1">The sequence shown here is derived from an EMBL/GenBank/DDBJ whole genome shotgun (WGS) entry which is preliminary data.</text>
</comment>
<dbReference type="PANTHER" id="PTHR34387">
    <property type="entry name" value="SLR1258 PROTEIN"/>
    <property type="match status" value="1"/>
</dbReference>
<reference evidence="1 2" key="1">
    <citation type="journal article" date="2016" name="Nat. Commun.">
        <title>Thousands of microbial genomes shed light on interconnected biogeochemical processes in an aquifer system.</title>
        <authorList>
            <person name="Anantharaman K."/>
            <person name="Brown C.T."/>
            <person name="Hug L.A."/>
            <person name="Sharon I."/>
            <person name="Castelle C.J."/>
            <person name="Probst A.J."/>
            <person name="Thomas B.C."/>
            <person name="Singh A."/>
            <person name="Wilkins M.J."/>
            <person name="Karaoz U."/>
            <person name="Brodie E.L."/>
            <person name="Williams K.H."/>
            <person name="Hubbard S.S."/>
            <person name="Banfield J.F."/>
        </authorList>
    </citation>
    <scope>NUCLEOTIDE SEQUENCE [LARGE SCALE GENOMIC DNA]</scope>
</reference>
<dbReference type="Pfam" id="PF04402">
    <property type="entry name" value="SIMPL"/>
    <property type="match status" value="1"/>
</dbReference>
<organism evidence="1 2">
    <name type="scientific">Candidatus Magasanikbacteria bacterium RIFOXYA2_FULL_44_8</name>
    <dbReference type="NCBI Taxonomy" id="1798696"/>
    <lineage>
        <taxon>Bacteria</taxon>
        <taxon>Candidatus Magasanikiibacteriota</taxon>
    </lineage>
</organism>
<sequence length="251" mass="27504">MTLFGVLLVYGIFYIGTLMRNNIKQYYYIGQADKMERTIIVAGFGKITASNDVAVTTLGFSNTDKDVAKAQADNKAVMDKVFADLKGMGVEDKDVQTDYRVYPDYNYTQDKGQVLKGYRIENKLTIKIRDLTKTSQILGLVGKYGLTEVAGLSYTIDDSESIKATARAKALANAKVKAQELAAQLGVNLGNVVSYNEYEGGNSYYPMKAAVPEMMLGMGGVDTSPANISSGSQDVAINVNVVYEIMPQTWW</sequence>
<dbReference type="AlphaFoldDB" id="A0A1F6NIA7"/>
<evidence type="ECO:0000313" key="2">
    <source>
        <dbReference type="Proteomes" id="UP000177803"/>
    </source>
</evidence>
<accession>A0A1F6NIA7</accession>
<gene>
    <name evidence="1" type="ORF">A2261_02375</name>
</gene>
<name>A0A1F6NIA7_9BACT</name>
<protein>
    <recommendedName>
        <fullName evidence="3">SIMPL domain-containing protein</fullName>
    </recommendedName>
</protein>
<dbReference type="Gene3D" id="3.30.110.170">
    <property type="entry name" value="Protein of unknown function (DUF541), domain 1"/>
    <property type="match status" value="1"/>
</dbReference>
<dbReference type="EMBL" id="MFQR01000073">
    <property type="protein sequence ID" value="OGH83647.1"/>
    <property type="molecule type" value="Genomic_DNA"/>
</dbReference>
<proteinExistence type="predicted"/>
<dbReference type="GO" id="GO:0006974">
    <property type="term" value="P:DNA damage response"/>
    <property type="evidence" value="ECO:0007669"/>
    <property type="project" value="TreeGrafter"/>
</dbReference>
<dbReference type="InterPro" id="IPR052022">
    <property type="entry name" value="26kDa_periplasmic_antigen"/>
</dbReference>
<dbReference type="InterPro" id="IPR007497">
    <property type="entry name" value="SIMPL/DUF541"/>
</dbReference>
<dbReference type="Gene3D" id="3.30.70.2970">
    <property type="entry name" value="Protein of unknown function (DUF541), domain 2"/>
    <property type="match status" value="1"/>
</dbReference>
<dbReference type="PANTHER" id="PTHR34387:SF1">
    <property type="entry name" value="PERIPLASMIC IMMUNOGENIC PROTEIN"/>
    <property type="match status" value="1"/>
</dbReference>
<evidence type="ECO:0008006" key="3">
    <source>
        <dbReference type="Google" id="ProtNLM"/>
    </source>
</evidence>
<evidence type="ECO:0000313" key="1">
    <source>
        <dbReference type="EMBL" id="OGH83647.1"/>
    </source>
</evidence>